<comment type="similarity">
    <text evidence="6">Belongs to the TVP38/TMEM64 family.</text>
</comment>
<protein>
    <recommendedName>
        <fullName evidence="6">TVP38/TMEM64 family membrane protein</fullName>
    </recommendedName>
</protein>
<dbReference type="InterPro" id="IPR032816">
    <property type="entry name" value="VTT_dom"/>
</dbReference>
<feature type="transmembrane region" description="Helical" evidence="6">
    <location>
        <begin position="49"/>
        <end position="71"/>
    </location>
</feature>
<keyword evidence="5 6" id="KW-0472">Membrane</keyword>
<sequence length="222" mass="25032">MKNKKDLIKLIVLLTLISFVCIFIGKHWHHIKHINIKNLTHFLRSKGEYAAIIFLVIYALKPLILILPSSVFSLVGGVLLGPVKGFICNMLGFWLSGSVAFVLSRVLGKSFVENLLKDKAVKLGKNIEKNGFKIIFLLRFPPIFPYDPISYASGLTKMKYKDFAVGSLLGVIPETMCYSYIGENVTHSFNFKIMVPIILIIVTTIIGMYMYKKSKISNVVEK</sequence>
<evidence type="ECO:0000313" key="9">
    <source>
        <dbReference type="Proteomes" id="UP001501510"/>
    </source>
</evidence>
<evidence type="ECO:0000256" key="5">
    <source>
        <dbReference type="ARBA" id="ARBA00023136"/>
    </source>
</evidence>
<dbReference type="Proteomes" id="UP001501510">
    <property type="component" value="Unassembled WGS sequence"/>
</dbReference>
<feature type="domain" description="VTT" evidence="7">
    <location>
        <begin position="67"/>
        <end position="183"/>
    </location>
</feature>
<keyword evidence="3 6" id="KW-0812">Transmembrane</keyword>
<evidence type="ECO:0000256" key="1">
    <source>
        <dbReference type="ARBA" id="ARBA00004651"/>
    </source>
</evidence>
<accession>A0ABP3UZS3</accession>
<evidence type="ECO:0000256" key="6">
    <source>
        <dbReference type="RuleBase" id="RU366058"/>
    </source>
</evidence>
<evidence type="ECO:0000259" key="7">
    <source>
        <dbReference type="Pfam" id="PF09335"/>
    </source>
</evidence>
<organism evidence="8 9">
    <name type="scientific">Clostridium oceanicum</name>
    <dbReference type="NCBI Taxonomy" id="1543"/>
    <lineage>
        <taxon>Bacteria</taxon>
        <taxon>Bacillati</taxon>
        <taxon>Bacillota</taxon>
        <taxon>Clostridia</taxon>
        <taxon>Eubacteriales</taxon>
        <taxon>Clostridiaceae</taxon>
        <taxon>Clostridium</taxon>
    </lineage>
</organism>
<keyword evidence="2 6" id="KW-1003">Cell membrane</keyword>
<dbReference type="PANTHER" id="PTHR12677:SF49">
    <property type="entry name" value="TVP38_TMEM64 FAMILY MEMBRANE PROTEIN"/>
    <property type="match status" value="1"/>
</dbReference>
<reference evidence="9" key="1">
    <citation type="journal article" date="2019" name="Int. J. Syst. Evol. Microbiol.">
        <title>The Global Catalogue of Microorganisms (GCM) 10K type strain sequencing project: providing services to taxonomists for standard genome sequencing and annotation.</title>
        <authorList>
            <consortium name="The Broad Institute Genomics Platform"/>
            <consortium name="The Broad Institute Genome Sequencing Center for Infectious Disease"/>
            <person name="Wu L."/>
            <person name="Ma J."/>
        </authorList>
    </citation>
    <scope>NUCLEOTIDE SEQUENCE [LARGE SCALE GENOMIC DNA]</scope>
    <source>
        <strain evidence="9">JCM 1407</strain>
    </source>
</reference>
<evidence type="ECO:0000256" key="2">
    <source>
        <dbReference type="ARBA" id="ARBA00022475"/>
    </source>
</evidence>
<comment type="caution">
    <text evidence="8">The sequence shown here is derived from an EMBL/GenBank/DDBJ whole genome shotgun (WGS) entry which is preliminary data.</text>
</comment>
<evidence type="ECO:0000256" key="3">
    <source>
        <dbReference type="ARBA" id="ARBA00022692"/>
    </source>
</evidence>
<dbReference type="InterPro" id="IPR015414">
    <property type="entry name" value="TMEM64"/>
</dbReference>
<dbReference type="EMBL" id="BAAACG010000013">
    <property type="protein sequence ID" value="GAA0744898.1"/>
    <property type="molecule type" value="Genomic_DNA"/>
</dbReference>
<comment type="subcellular location">
    <subcellularLocation>
        <location evidence="1 6">Cell membrane</location>
        <topology evidence="1 6">Multi-pass membrane protein</topology>
    </subcellularLocation>
</comment>
<gene>
    <name evidence="8" type="ORF">GCM10008906_30480</name>
</gene>
<dbReference type="PANTHER" id="PTHR12677">
    <property type="entry name" value="GOLGI APPARATUS MEMBRANE PROTEIN TVP38-RELATED"/>
    <property type="match status" value="1"/>
</dbReference>
<evidence type="ECO:0000256" key="4">
    <source>
        <dbReference type="ARBA" id="ARBA00022989"/>
    </source>
</evidence>
<dbReference type="RefSeq" id="WP_343762878.1">
    <property type="nucleotide sequence ID" value="NZ_BAAACG010000013.1"/>
</dbReference>
<feature type="transmembrane region" description="Helical" evidence="6">
    <location>
        <begin position="163"/>
        <end position="181"/>
    </location>
</feature>
<proteinExistence type="inferred from homology"/>
<feature type="transmembrane region" description="Helical" evidence="6">
    <location>
        <begin position="6"/>
        <end position="28"/>
    </location>
</feature>
<dbReference type="Pfam" id="PF09335">
    <property type="entry name" value="VTT_dom"/>
    <property type="match status" value="1"/>
</dbReference>
<evidence type="ECO:0000313" key="8">
    <source>
        <dbReference type="EMBL" id="GAA0744898.1"/>
    </source>
</evidence>
<feature type="transmembrane region" description="Helical" evidence="6">
    <location>
        <begin position="83"/>
        <end position="107"/>
    </location>
</feature>
<feature type="transmembrane region" description="Helical" evidence="6">
    <location>
        <begin position="193"/>
        <end position="211"/>
    </location>
</feature>
<keyword evidence="4 6" id="KW-1133">Transmembrane helix</keyword>
<name>A0ABP3UZS3_9CLOT</name>
<keyword evidence="9" id="KW-1185">Reference proteome</keyword>